<gene>
    <name evidence="1" type="ORF">FCALED_LOCUS4242</name>
</gene>
<organism evidence="1 2">
    <name type="scientific">Funneliformis caledonium</name>
    <dbReference type="NCBI Taxonomy" id="1117310"/>
    <lineage>
        <taxon>Eukaryota</taxon>
        <taxon>Fungi</taxon>
        <taxon>Fungi incertae sedis</taxon>
        <taxon>Mucoromycota</taxon>
        <taxon>Glomeromycotina</taxon>
        <taxon>Glomeromycetes</taxon>
        <taxon>Glomerales</taxon>
        <taxon>Glomeraceae</taxon>
        <taxon>Funneliformis</taxon>
    </lineage>
</organism>
<dbReference type="PANTHER" id="PTHR33266:SF1">
    <property type="entry name" value="F-BOX DOMAIN-CONTAINING PROTEIN"/>
    <property type="match status" value="1"/>
</dbReference>
<proteinExistence type="predicted"/>
<protein>
    <submittedName>
        <fullName evidence="1">2192_t:CDS:1</fullName>
    </submittedName>
</protein>
<reference evidence="1" key="1">
    <citation type="submission" date="2021-06" db="EMBL/GenBank/DDBJ databases">
        <authorList>
            <person name="Kallberg Y."/>
            <person name="Tangrot J."/>
            <person name="Rosling A."/>
        </authorList>
    </citation>
    <scope>NUCLEOTIDE SEQUENCE</scope>
    <source>
        <strain evidence="1">UK204</strain>
    </source>
</reference>
<dbReference type="AlphaFoldDB" id="A0A9N8ZZH4"/>
<dbReference type="Proteomes" id="UP000789570">
    <property type="component" value="Unassembled WGS sequence"/>
</dbReference>
<evidence type="ECO:0000313" key="1">
    <source>
        <dbReference type="EMBL" id="CAG8511900.1"/>
    </source>
</evidence>
<sequence length="408" mass="48194">MEKYHMFVVKYGQDHPEVTGKEARAKYEEYKDFYATYHRDNPGVTTDCYAEFLKIHSKQDKRTIEADISLFQQNEVELAFNLSYIDAENVIGDFKHELHAKHRYWTEYRTKYVLYWTLFQDSGYGKSCLIKEVAKDIPTLYLCLCPVASTGYPSQTEIIANFLEKTFFVHLQQGEEWRLAYILFQLMNLFYTKSKSHSPEHMWDLQMGLWDPSFWTEVLKNIENWKQVTENDVLEIMSQNLSWQSYGQEDVKMIICINEARSLLPPRKDAINPFRLFRRALRQISRQGKWTRFFVLFLDTLSKVVNFALPTTADPSTRNDNANVDQETGMILFTPFIKLFTMDIFQQSEIPLDITNSEDREMFTLTRLGRPLGYSYLESNKKNPRRLRNLIEHFKIKLLGGVYDLTHA</sequence>
<keyword evidence="2" id="KW-1185">Reference proteome</keyword>
<evidence type="ECO:0000313" key="2">
    <source>
        <dbReference type="Proteomes" id="UP000789570"/>
    </source>
</evidence>
<dbReference type="EMBL" id="CAJVPQ010000808">
    <property type="protein sequence ID" value="CAG8511900.1"/>
    <property type="molecule type" value="Genomic_DNA"/>
</dbReference>
<accession>A0A9N8ZZH4</accession>
<dbReference type="PANTHER" id="PTHR33266">
    <property type="entry name" value="CHROMOSOME 15, WHOLE GENOME SHOTGUN SEQUENCE"/>
    <property type="match status" value="1"/>
</dbReference>
<comment type="caution">
    <text evidence="1">The sequence shown here is derived from an EMBL/GenBank/DDBJ whole genome shotgun (WGS) entry which is preliminary data.</text>
</comment>
<dbReference type="OrthoDB" id="2392599at2759"/>
<name>A0A9N8ZZH4_9GLOM</name>